<protein>
    <submittedName>
        <fullName evidence="1">Uncharacterized protein</fullName>
    </submittedName>
</protein>
<sequence>NEITAYILGKTRLRLFLQLPDLFFSNIREPYLDFMDTQTYQARVEYITTVEDPSSANKTHGLHLSLKTY</sequence>
<feature type="non-terminal residue" evidence="1">
    <location>
        <position position="1"/>
    </location>
</feature>
<gene>
    <name evidence="1" type="ORF">EWB00_005225</name>
</gene>
<accession>A0A4Z2DUT9</accession>
<evidence type="ECO:0000313" key="1">
    <source>
        <dbReference type="EMBL" id="TNN20148.1"/>
    </source>
</evidence>
<dbReference type="Proteomes" id="UP000311919">
    <property type="component" value="Unassembled WGS sequence"/>
</dbReference>
<evidence type="ECO:0000313" key="2">
    <source>
        <dbReference type="Proteomes" id="UP000311919"/>
    </source>
</evidence>
<dbReference type="EMBL" id="SKCS01000035">
    <property type="protein sequence ID" value="TNN20148.1"/>
    <property type="molecule type" value="Genomic_DNA"/>
</dbReference>
<dbReference type="AlphaFoldDB" id="A0A4Z2DUT9"/>
<reference evidence="1 2" key="1">
    <citation type="submission" date="2019-03" db="EMBL/GenBank/DDBJ databases">
        <title>An improved genome assembly of the fluke Schistosoma japonicum.</title>
        <authorList>
            <person name="Hu W."/>
            <person name="Luo F."/>
            <person name="Yin M."/>
            <person name="Mo X."/>
            <person name="Sun C."/>
            <person name="Wu Q."/>
            <person name="Zhu B."/>
            <person name="Xiang M."/>
            <person name="Wang J."/>
            <person name="Wang Y."/>
            <person name="Zhang T."/>
            <person name="Xu B."/>
            <person name="Zheng H."/>
            <person name="Feng Z."/>
        </authorList>
    </citation>
    <scope>NUCLEOTIDE SEQUENCE [LARGE SCALE GENOMIC DNA]</scope>
    <source>
        <strain evidence="1">HuSjv2</strain>
        <tissue evidence="1">Worms</tissue>
    </source>
</reference>
<keyword evidence="2" id="KW-1185">Reference proteome</keyword>
<name>A0A4Z2DUT9_SCHJA</name>
<comment type="caution">
    <text evidence="1">The sequence shown here is derived from an EMBL/GenBank/DDBJ whole genome shotgun (WGS) entry which is preliminary data.</text>
</comment>
<proteinExistence type="predicted"/>
<organism evidence="1 2">
    <name type="scientific">Schistosoma japonicum</name>
    <name type="common">Blood fluke</name>
    <dbReference type="NCBI Taxonomy" id="6182"/>
    <lineage>
        <taxon>Eukaryota</taxon>
        <taxon>Metazoa</taxon>
        <taxon>Spiralia</taxon>
        <taxon>Lophotrochozoa</taxon>
        <taxon>Platyhelminthes</taxon>
        <taxon>Trematoda</taxon>
        <taxon>Digenea</taxon>
        <taxon>Strigeidida</taxon>
        <taxon>Schistosomatoidea</taxon>
        <taxon>Schistosomatidae</taxon>
        <taxon>Schistosoma</taxon>
    </lineage>
</organism>
<feature type="non-terminal residue" evidence="1">
    <location>
        <position position="69"/>
    </location>
</feature>